<dbReference type="InterPro" id="IPR001647">
    <property type="entry name" value="HTH_TetR"/>
</dbReference>
<name>A0A7Z0D285_9MICO</name>
<dbReference type="SUPFAM" id="SSF46689">
    <property type="entry name" value="Homeodomain-like"/>
    <property type="match status" value="1"/>
</dbReference>
<keyword evidence="3" id="KW-0804">Transcription</keyword>
<keyword evidence="7" id="KW-1185">Reference proteome</keyword>
<dbReference type="PANTHER" id="PTHR30055:SF234">
    <property type="entry name" value="HTH-TYPE TRANSCRIPTIONAL REGULATOR BETI"/>
    <property type="match status" value="1"/>
</dbReference>
<dbReference type="GO" id="GO:0003700">
    <property type="term" value="F:DNA-binding transcription factor activity"/>
    <property type="evidence" value="ECO:0007669"/>
    <property type="project" value="TreeGrafter"/>
</dbReference>
<dbReference type="Gene3D" id="1.10.357.10">
    <property type="entry name" value="Tetracycline Repressor, domain 2"/>
    <property type="match status" value="1"/>
</dbReference>
<dbReference type="InterPro" id="IPR050109">
    <property type="entry name" value="HTH-type_TetR-like_transc_reg"/>
</dbReference>
<dbReference type="AlphaFoldDB" id="A0A7Z0D285"/>
<comment type="caution">
    <text evidence="6">The sequence shown here is derived from an EMBL/GenBank/DDBJ whole genome shotgun (WGS) entry which is preliminary data.</text>
</comment>
<dbReference type="EMBL" id="JACBZP010000001">
    <property type="protein sequence ID" value="NYI67525.1"/>
    <property type="molecule type" value="Genomic_DNA"/>
</dbReference>
<feature type="domain" description="HTH tetR-type" evidence="5">
    <location>
        <begin position="17"/>
        <end position="77"/>
    </location>
</feature>
<dbReference type="Proteomes" id="UP000539111">
    <property type="component" value="Unassembled WGS sequence"/>
</dbReference>
<dbReference type="InterPro" id="IPR009057">
    <property type="entry name" value="Homeodomain-like_sf"/>
</dbReference>
<organism evidence="6 7">
    <name type="scientific">Spelaeicoccus albus</name>
    <dbReference type="NCBI Taxonomy" id="1280376"/>
    <lineage>
        <taxon>Bacteria</taxon>
        <taxon>Bacillati</taxon>
        <taxon>Actinomycetota</taxon>
        <taxon>Actinomycetes</taxon>
        <taxon>Micrococcales</taxon>
        <taxon>Brevibacteriaceae</taxon>
        <taxon>Spelaeicoccus</taxon>
    </lineage>
</organism>
<proteinExistence type="predicted"/>
<keyword evidence="2 4" id="KW-0238">DNA-binding</keyword>
<evidence type="ECO:0000313" key="6">
    <source>
        <dbReference type="EMBL" id="NYI67525.1"/>
    </source>
</evidence>
<feature type="DNA-binding region" description="H-T-H motif" evidence="4">
    <location>
        <begin position="40"/>
        <end position="59"/>
    </location>
</feature>
<protein>
    <submittedName>
        <fullName evidence="6">AcrR family transcriptional regulator</fullName>
    </submittedName>
</protein>
<dbReference type="InterPro" id="IPR041490">
    <property type="entry name" value="KstR2_TetR_C"/>
</dbReference>
<dbReference type="Pfam" id="PF00440">
    <property type="entry name" value="TetR_N"/>
    <property type="match status" value="1"/>
</dbReference>
<dbReference type="RefSeq" id="WP_179427549.1">
    <property type="nucleotide sequence ID" value="NZ_JACBZP010000001.1"/>
</dbReference>
<reference evidence="6 7" key="1">
    <citation type="submission" date="2020-07" db="EMBL/GenBank/DDBJ databases">
        <title>Sequencing the genomes of 1000 actinobacteria strains.</title>
        <authorList>
            <person name="Klenk H.-P."/>
        </authorList>
    </citation>
    <scope>NUCLEOTIDE SEQUENCE [LARGE SCALE GENOMIC DNA]</scope>
    <source>
        <strain evidence="6 7">DSM 26341</strain>
    </source>
</reference>
<evidence type="ECO:0000256" key="2">
    <source>
        <dbReference type="ARBA" id="ARBA00023125"/>
    </source>
</evidence>
<dbReference type="PROSITE" id="PS50977">
    <property type="entry name" value="HTH_TETR_2"/>
    <property type="match status" value="1"/>
</dbReference>
<dbReference type="Pfam" id="PF17932">
    <property type="entry name" value="TetR_C_24"/>
    <property type="match status" value="1"/>
</dbReference>
<dbReference type="PANTHER" id="PTHR30055">
    <property type="entry name" value="HTH-TYPE TRANSCRIPTIONAL REGULATOR RUTR"/>
    <property type="match status" value="1"/>
</dbReference>
<evidence type="ECO:0000256" key="3">
    <source>
        <dbReference type="ARBA" id="ARBA00023163"/>
    </source>
</evidence>
<keyword evidence="1" id="KW-0805">Transcription regulation</keyword>
<gene>
    <name evidence="6" type="ORF">BJY26_001831</name>
</gene>
<sequence>MTPEAAGGARSRRGRPGYDQASVLRIATDVFNRRGYEGTSMDHLAKELHLSKSAIYHHVDSKEELLHHALSTSLDALTAMMDDVESSPGDSITRLRRVIERSVEVLLEHLPSVTLLLRVHGNSPVEIEALRRRRELDHRLADMVRAAARDDAIRRDIDPALVSRLLFGMVNSLTEWYRKDESGDPSRIAGAIALIAFDGLAR</sequence>
<evidence type="ECO:0000256" key="4">
    <source>
        <dbReference type="PROSITE-ProRule" id="PRU00335"/>
    </source>
</evidence>
<dbReference type="Gene3D" id="1.10.10.60">
    <property type="entry name" value="Homeodomain-like"/>
    <property type="match status" value="1"/>
</dbReference>
<accession>A0A7Z0D285</accession>
<evidence type="ECO:0000313" key="7">
    <source>
        <dbReference type="Proteomes" id="UP000539111"/>
    </source>
</evidence>
<dbReference type="SUPFAM" id="SSF48498">
    <property type="entry name" value="Tetracyclin repressor-like, C-terminal domain"/>
    <property type="match status" value="1"/>
</dbReference>
<dbReference type="PRINTS" id="PR00455">
    <property type="entry name" value="HTHTETR"/>
</dbReference>
<evidence type="ECO:0000256" key="1">
    <source>
        <dbReference type="ARBA" id="ARBA00023015"/>
    </source>
</evidence>
<dbReference type="InterPro" id="IPR036271">
    <property type="entry name" value="Tet_transcr_reg_TetR-rel_C_sf"/>
</dbReference>
<evidence type="ECO:0000259" key="5">
    <source>
        <dbReference type="PROSITE" id="PS50977"/>
    </source>
</evidence>
<dbReference type="GO" id="GO:0000976">
    <property type="term" value="F:transcription cis-regulatory region binding"/>
    <property type="evidence" value="ECO:0007669"/>
    <property type="project" value="TreeGrafter"/>
</dbReference>